<sequence length="236" mass="26639">MAMVGKAETSVFPAEVERSLVSHFFDRNDGIFVEVGAFDPVFQSQTYHLEISGWQGVLIEPEPSQADHLRKSRRGMVFEVACVAPDAAGRVVRLWSRRGLSTLRFREKQAEGGTVVDVASATLDQVLGEAGFDHVDFVSIDVEGSEPDVLRGFDFARWRPQLILIDDRERFGETSRLMARNRYKLVRRTGHNGWFVPKDSGFPVGLTGRLQLMWTYGPGRLLRRTRSRLSERSATP</sequence>
<dbReference type="OrthoDB" id="9801609at2"/>
<proteinExistence type="predicted"/>
<keyword evidence="2" id="KW-0489">Methyltransferase</keyword>
<dbReference type="InterPro" id="IPR029063">
    <property type="entry name" value="SAM-dependent_MTases_sf"/>
</dbReference>
<dbReference type="SUPFAM" id="SSF53335">
    <property type="entry name" value="S-adenosyl-L-methionine-dependent methyltransferases"/>
    <property type="match status" value="1"/>
</dbReference>
<dbReference type="PANTHER" id="PTHR34009:SF2">
    <property type="entry name" value="PROTEIN STAR"/>
    <property type="match status" value="1"/>
</dbReference>
<feature type="domain" description="Methyltransferase FkbM" evidence="1">
    <location>
        <begin position="34"/>
        <end position="183"/>
    </location>
</feature>
<protein>
    <submittedName>
        <fullName evidence="2">FkbM family methyltransferase</fullName>
    </submittedName>
</protein>
<dbReference type="EMBL" id="RCTF01000003">
    <property type="protein sequence ID" value="RLP80497.1"/>
    <property type="molecule type" value="Genomic_DNA"/>
</dbReference>
<dbReference type="InterPro" id="IPR053202">
    <property type="entry name" value="EGF_Rcpt_Signaling_Reg"/>
</dbReference>
<keyword evidence="2" id="KW-0808">Transferase</keyword>
<dbReference type="PANTHER" id="PTHR34009">
    <property type="entry name" value="PROTEIN STAR"/>
    <property type="match status" value="1"/>
</dbReference>
<dbReference type="Proteomes" id="UP000269692">
    <property type="component" value="Unassembled WGS sequence"/>
</dbReference>
<keyword evidence="3" id="KW-1185">Reference proteome</keyword>
<name>A0A3L7AJR8_9HYPH</name>
<evidence type="ECO:0000313" key="3">
    <source>
        <dbReference type="Proteomes" id="UP000269692"/>
    </source>
</evidence>
<evidence type="ECO:0000259" key="1">
    <source>
        <dbReference type="Pfam" id="PF05050"/>
    </source>
</evidence>
<dbReference type="AlphaFoldDB" id="A0A3L7AJR8"/>
<dbReference type="GO" id="GO:0032259">
    <property type="term" value="P:methylation"/>
    <property type="evidence" value="ECO:0007669"/>
    <property type="project" value="UniProtKB-KW"/>
</dbReference>
<dbReference type="GO" id="GO:0016197">
    <property type="term" value="P:endosomal transport"/>
    <property type="evidence" value="ECO:0007669"/>
    <property type="project" value="TreeGrafter"/>
</dbReference>
<dbReference type="GO" id="GO:0005886">
    <property type="term" value="C:plasma membrane"/>
    <property type="evidence" value="ECO:0007669"/>
    <property type="project" value="TreeGrafter"/>
</dbReference>
<reference evidence="2 3" key="1">
    <citation type="submission" date="2018-10" db="EMBL/GenBank/DDBJ databases">
        <title>Xanthobacter tagetidis genome sequencing and assembly.</title>
        <authorList>
            <person name="Maclea K.S."/>
            <person name="Goen A.E."/>
            <person name="Fatima S.A."/>
        </authorList>
    </citation>
    <scope>NUCLEOTIDE SEQUENCE [LARGE SCALE GENOMIC DNA]</scope>
    <source>
        <strain evidence="2 3">ATCC 700314</strain>
    </source>
</reference>
<comment type="caution">
    <text evidence="2">The sequence shown here is derived from an EMBL/GenBank/DDBJ whole genome shotgun (WGS) entry which is preliminary data.</text>
</comment>
<dbReference type="GO" id="GO:0008168">
    <property type="term" value="F:methyltransferase activity"/>
    <property type="evidence" value="ECO:0007669"/>
    <property type="project" value="UniProtKB-KW"/>
</dbReference>
<gene>
    <name evidence="2" type="ORF">D9R14_05425</name>
</gene>
<dbReference type="Gene3D" id="3.40.50.150">
    <property type="entry name" value="Vaccinia Virus protein VP39"/>
    <property type="match status" value="1"/>
</dbReference>
<dbReference type="InterPro" id="IPR006342">
    <property type="entry name" value="FkbM_mtfrase"/>
</dbReference>
<dbReference type="GO" id="GO:0006888">
    <property type="term" value="P:endoplasmic reticulum to Golgi vesicle-mediated transport"/>
    <property type="evidence" value="ECO:0007669"/>
    <property type="project" value="TreeGrafter"/>
</dbReference>
<dbReference type="NCBIfam" id="TIGR01444">
    <property type="entry name" value="fkbM_fam"/>
    <property type="match status" value="1"/>
</dbReference>
<organism evidence="2 3">
    <name type="scientific">Xanthobacter tagetidis</name>
    <dbReference type="NCBI Taxonomy" id="60216"/>
    <lineage>
        <taxon>Bacteria</taxon>
        <taxon>Pseudomonadati</taxon>
        <taxon>Pseudomonadota</taxon>
        <taxon>Alphaproteobacteria</taxon>
        <taxon>Hyphomicrobiales</taxon>
        <taxon>Xanthobacteraceae</taxon>
        <taxon>Xanthobacter</taxon>
    </lineage>
</organism>
<evidence type="ECO:0000313" key="2">
    <source>
        <dbReference type="EMBL" id="RLP80497.1"/>
    </source>
</evidence>
<dbReference type="GO" id="GO:0005737">
    <property type="term" value="C:cytoplasm"/>
    <property type="evidence" value="ECO:0007669"/>
    <property type="project" value="GOC"/>
</dbReference>
<accession>A0A3L7AJR8</accession>
<dbReference type="Pfam" id="PF05050">
    <property type="entry name" value="Methyltransf_21"/>
    <property type="match status" value="1"/>
</dbReference>